<dbReference type="SUPFAM" id="SSF49785">
    <property type="entry name" value="Galactose-binding domain-like"/>
    <property type="match status" value="1"/>
</dbReference>
<dbReference type="RefSeq" id="XP_027204398.1">
    <property type="nucleotide sequence ID" value="XM_027348597.1"/>
</dbReference>
<dbReference type="Proteomes" id="UP000515146">
    <property type="component" value="Unplaced"/>
</dbReference>
<organism evidence="1 2">
    <name type="scientific">Dermatophagoides pteronyssinus</name>
    <name type="common">European house dust mite</name>
    <dbReference type="NCBI Taxonomy" id="6956"/>
    <lineage>
        <taxon>Eukaryota</taxon>
        <taxon>Metazoa</taxon>
        <taxon>Ecdysozoa</taxon>
        <taxon>Arthropoda</taxon>
        <taxon>Chelicerata</taxon>
        <taxon>Arachnida</taxon>
        <taxon>Acari</taxon>
        <taxon>Acariformes</taxon>
        <taxon>Sarcoptiformes</taxon>
        <taxon>Astigmata</taxon>
        <taxon>Psoroptidia</taxon>
        <taxon>Analgoidea</taxon>
        <taxon>Pyroglyphidae</taxon>
        <taxon>Dermatophagoidinae</taxon>
        <taxon>Dermatophagoides</taxon>
    </lineage>
</organism>
<keyword evidence="1" id="KW-1185">Reference proteome</keyword>
<dbReference type="KEGG" id="dpte:113798108"/>
<evidence type="ECO:0000313" key="2">
    <source>
        <dbReference type="RefSeq" id="XP_027204398.1"/>
    </source>
</evidence>
<dbReference type="FunCoup" id="A0A6P6YFX7">
    <property type="interactions" value="16"/>
</dbReference>
<accession>A0A6P6YFX7</accession>
<dbReference type="InterPro" id="IPR008979">
    <property type="entry name" value="Galactose-bd-like_sf"/>
</dbReference>
<dbReference type="InParanoid" id="A0A6P6YFX7"/>
<evidence type="ECO:0000313" key="1">
    <source>
        <dbReference type="Proteomes" id="UP000515146"/>
    </source>
</evidence>
<dbReference type="OMA" id="FFGRITV"/>
<proteinExistence type="predicted"/>
<dbReference type="AlphaFoldDB" id="A0A6P6YFX7"/>
<sequence>MSLNPNNLAIINRDYSLNVSSVLNKDHKQFGKSYLTDGNEETCWNSDEGNFQWIFCTFHYPFILNELNIQFQGGFSCKKILIKYLNHKDQQELGESIIYCEDNNLTQNFKDINRLQFSSQFIKIFFLDCTDTFGRVIVYKFELYGQRSENQESQHD</sequence>
<dbReference type="Gene3D" id="2.60.120.260">
    <property type="entry name" value="Galactose-binding domain-like"/>
    <property type="match status" value="1"/>
</dbReference>
<gene>
    <name evidence="2" type="primary">LOC113798108</name>
</gene>
<dbReference type="OrthoDB" id="10250488at2759"/>
<name>A0A6P6YFX7_DERPT</name>
<reference evidence="2" key="1">
    <citation type="submission" date="2025-08" db="UniProtKB">
        <authorList>
            <consortium name="RefSeq"/>
        </authorList>
    </citation>
    <scope>IDENTIFICATION</scope>
    <source>
        <strain evidence="2">Airmid</strain>
    </source>
</reference>
<protein>
    <submittedName>
        <fullName evidence="2">Nuclear receptor 2C2-associated protein-like</fullName>
    </submittedName>
</protein>